<dbReference type="InterPro" id="IPR029063">
    <property type="entry name" value="SAM-dependent_MTases_sf"/>
</dbReference>
<comment type="caution">
    <text evidence="1">The sequence shown here is derived from an EMBL/GenBank/DDBJ whole genome shotgun (WGS) entry which is preliminary data.</text>
</comment>
<organism evidence="1 2">
    <name type="scientific">Conexibacter stalactiti</name>
    <dbReference type="NCBI Taxonomy" id="1940611"/>
    <lineage>
        <taxon>Bacteria</taxon>
        <taxon>Bacillati</taxon>
        <taxon>Actinomycetota</taxon>
        <taxon>Thermoleophilia</taxon>
        <taxon>Solirubrobacterales</taxon>
        <taxon>Conexibacteraceae</taxon>
        <taxon>Conexibacter</taxon>
    </lineage>
</organism>
<sequence>MLKLHEEAQQPPHYHRVPFELGAPNAARVWSALIGPKDTFQHDRDTAEMLRATYPDLRQLALTHRFLHDSLVYNTADAVTSFVDLGAGLPPNPSRSQRLVDRTTEESAGRYAAGGSIRVVTVDHDEVAALYNAALRSGTVALHADVRDTHTVLTTCDEHLGDEPRAYVMTALAELLTADDLGALVSDLVQGSPPGSLLATSHTDDTPETAALAAAWKDAVPGSEMFPRTSDRLAALLDASGVKESRTYKPQPMLPGKLRRGPVYATIATL</sequence>
<gene>
    <name evidence="1" type="ORF">R7226_24005</name>
</gene>
<dbReference type="InterPro" id="IPR006764">
    <property type="entry name" value="SAM_dep_MeTrfase_SAV2177_type"/>
</dbReference>
<accession>A0ABU4HX47</accession>
<protein>
    <submittedName>
        <fullName evidence="1">SAM-dependent methyltransferase</fullName>
        <ecNumber evidence="1">2.1.1.-</ecNumber>
    </submittedName>
</protein>
<dbReference type="Pfam" id="PF04672">
    <property type="entry name" value="Methyltransf_19"/>
    <property type="match status" value="1"/>
</dbReference>
<keyword evidence="2" id="KW-1185">Reference proteome</keyword>
<dbReference type="GO" id="GO:0008168">
    <property type="term" value="F:methyltransferase activity"/>
    <property type="evidence" value="ECO:0007669"/>
    <property type="project" value="UniProtKB-KW"/>
</dbReference>
<evidence type="ECO:0000313" key="2">
    <source>
        <dbReference type="Proteomes" id="UP001284601"/>
    </source>
</evidence>
<proteinExistence type="predicted"/>
<keyword evidence="1" id="KW-0808">Transferase</keyword>
<name>A0ABU4HX47_9ACTN</name>
<dbReference type="RefSeq" id="WP_318599898.1">
    <property type="nucleotide sequence ID" value="NZ_JAWSTH010000087.1"/>
</dbReference>
<reference evidence="2" key="1">
    <citation type="submission" date="2023-07" db="EMBL/GenBank/DDBJ databases">
        <title>Conexibacter stalactiti sp. nov., isolated from stalactites in a lava cave and emended description of the genus Conexibacter.</title>
        <authorList>
            <person name="Lee S.D."/>
        </authorList>
    </citation>
    <scope>NUCLEOTIDE SEQUENCE [LARGE SCALE GENOMIC DNA]</scope>
    <source>
        <strain evidence="2">KCTC 39840</strain>
    </source>
</reference>
<dbReference type="EC" id="2.1.1.-" evidence="1"/>
<dbReference type="GO" id="GO:0032259">
    <property type="term" value="P:methylation"/>
    <property type="evidence" value="ECO:0007669"/>
    <property type="project" value="UniProtKB-KW"/>
</dbReference>
<dbReference type="Gene3D" id="3.40.50.150">
    <property type="entry name" value="Vaccinia Virus protein VP39"/>
    <property type="match status" value="1"/>
</dbReference>
<keyword evidence="1" id="KW-0489">Methyltransferase</keyword>
<dbReference type="SUPFAM" id="SSF53335">
    <property type="entry name" value="S-adenosyl-L-methionine-dependent methyltransferases"/>
    <property type="match status" value="1"/>
</dbReference>
<dbReference type="Proteomes" id="UP001284601">
    <property type="component" value="Unassembled WGS sequence"/>
</dbReference>
<dbReference type="EMBL" id="JAWSTH010000087">
    <property type="protein sequence ID" value="MDW5597434.1"/>
    <property type="molecule type" value="Genomic_DNA"/>
</dbReference>
<evidence type="ECO:0000313" key="1">
    <source>
        <dbReference type="EMBL" id="MDW5597434.1"/>
    </source>
</evidence>